<name>A0A8J7C700_9CYAN</name>
<sequence>MNNKQDIDQHETKANLTNKKKAGIAIGGGLVGAAIGGLLGRRVGGVSGAVVGVVAGAFIGKGTAERVNSTVECLMDTAKSVANNVNHNVNSVGNTLKDTLEEVKPSVVSAVEAAKDTVEAVKPSIVSVVSAATSVGEGVNHSIKDVGNTVKDTVEAVTPSVIDAVATAKDTVDTVKVSFIDVVEVAKNTIEEVKLSLSNLTTASDVNQSVDDSAQDVGVHTDTVEETPSVIAVEEAIAQPTTEVSTSVMDEDKHVQLRLEEFQPIQPETIQQPQQQRIQLPTIKIAQLAGILIVGSAILTSIGVTWGFNSKKLLKTKTLSSNMVAPTVEKRAEISADGWIFLGNVNNVSTTMQEGNPLIEGSQSTNSPVVPSVGAIVTVTATPGLTLRANRPKEPNYNYQEQKALAVIKQNEKLKIIKIEFVKPNRFIQTATTWAKVDRCGQDCR</sequence>
<keyword evidence="1" id="KW-1133">Transmembrane helix</keyword>
<organism evidence="2 3">
    <name type="scientific">Iningainema tapete BLCC-T55</name>
    <dbReference type="NCBI Taxonomy" id="2748662"/>
    <lineage>
        <taxon>Bacteria</taxon>
        <taxon>Bacillati</taxon>
        <taxon>Cyanobacteriota</taxon>
        <taxon>Cyanophyceae</taxon>
        <taxon>Nostocales</taxon>
        <taxon>Scytonemataceae</taxon>
        <taxon>Iningainema tapete</taxon>
    </lineage>
</organism>
<evidence type="ECO:0000313" key="2">
    <source>
        <dbReference type="EMBL" id="MBD2775004.1"/>
    </source>
</evidence>
<comment type="caution">
    <text evidence="2">The sequence shown here is derived from an EMBL/GenBank/DDBJ whole genome shotgun (WGS) entry which is preliminary data.</text>
</comment>
<evidence type="ECO:0000313" key="3">
    <source>
        <dbReference type="Proteomes" id="UP000629098"/>
    </source>
</evidence>
<dbReference type="Proteomes" id="UP000629098">
    <property type="component" value="Unassembled WGS sequence"/>
</dbReference>
<evidence type="ECO:0008006" key="4">
    <source>
        <dbReference type="Google" id="ProtNLM"/>
    </source>
</evidence>
<dbReference type="EMBL" id="JACXAE010000074">
    <property type="protein sequence ID" value="MBD2775004.1"/>
    <property type="molecule type" value="Genomic_DNA"/>
</dbReference>
<gene>
    <name evidence="2" type="ORF">ICL16_23795</name>
</gene>
<reference evidence="2" key="1">
    <citation type="submission" date="2020-09" db="EMBL/GenBank/DDBJ databases">
        <title>Iningainema tapete sp. nov. (Scytonemataceae, Cyanobacteria) from greenhouses in central Florida (USA) produces two types of nodularin with biosynthetic potential for microcystin-LR and anabaenopeptins.</title>
        <authorList>
            <person name="Berthold D.E."/>
            <person name="Lefler F.W."/>
            <person name="Huang I.-S."/>
            <person name="Abdulla H."/>
            <person name="Zimba P.V."/>
            <person name="Laughinghouse H.D. IV."/>
        </authorList>
    </citation>
    <scope>NUCLEOTIDE SEQUENCE</scope>
    <source>
        <strain evidence="2">BLCCT55</strain>
    </source>
</reference>
<protein>
    <recommendedName>
        <fullName evidence="4">17 kDa surface antigen</fullName>
    </recommendedName>
</protein>
<feature type="transmembrane region" description="Helical" evidence="1">
    <location>
        <begin position="285"/>
        <end position="308"/>
    </location>
</feature>
<proteinExistence type="predicted"/>
<accession>A0A8J7C700</accession>
<keyword evidence="3" id="KW-1185">Reference proteome</keyword>
<dbReference type="AlphaFoldDB" id="A0A8J7C700"/>
<dbReference type="RefSeq" id="WP_190832815.1">
    <property type="nucleotide sequence ID" value="NZ_CAWPPI010000074.1"/>
</dbReference>
<dbReference type="Gene3D" id="1.20.120.20">
    <property type="entry name" value="Apolipoprotein"/>
    <property type="match status" value="1"/>
</dbReference>
<evidence type="ECO:0000256" key="1">
    <source>
        <dbReference type="SAM" id="Phobius"/>
    </source>
</evidence>
<keyword evidence="1" id="KW-0472">Membrane</keyword>
<keyword evidence="1" id="KW-0812">Transmembrane</keyword>